<dbReference type="AlphaFoldDB" id="F2U3T9"/>
<organism evidence="2">
    <name type="scientific">Salpingoeca rosetta (strain ATCC 50818 / BSB-021)</name>
    <dbReference type="NCBI Taxonomy" id="946362"/>
    <lineage>
        <taxon>Eukaryota</taxon>
        <taxon>Choanoflagellata</taxon>
        <taxon>Craspedida</taxon>
        <taxon>Salpingoecidae</taxon>
        <taxon>Salpingoeca</taxon>
    </lineage>
</organism>
<dbReference type="RefSeq" id="XP_004996466.1">
    <property type="nucleotide sequence ID" value="XM_004996409.1"/>
</dbReference>
<dbReference type="KEGG" id="sre:PTSG_11943"/>
<dbReference type="GeneID" id="16077051"/>
<reference evidence="1" key="1">
    <citation type="submission" date="2009-08" db="EMBL/GenBank/DDBJ databases">
        <title>Annotation of Salpingoeca rosetta.</title>
        <authorList>
            <consortium name="The Broad Institute Genome Sequencing Platform"/>
            <person name="Russ C."/>
            <person name="Cuomo C."/>
            <person name="Burger G."/>
            <person name="Gray M.W."/>
            <person name="Holland P.W.H."/>
            <person name="King N."/>
            <person name="Lang F.B.F."/>
            <person name="Roger A.J."/>
            <person name="Ruiz-Trillo I."/>
            <person name="Young S.K."/>
            <person name="Zeng Q."/>
            <person name="Gargeya S."/>
            <person name="Alvarado L."/>
            <person name="Berlin A."/>
            <person name="Chapman S.B."/>
            <person name="Chen Z."/>
            <person name="Freedman E."/>
            <person name="Gellesch M."/>
            <person name="Goldberg J."/>
            <person name="Griggs A."/>
            <person name="Gujja S."/>
            <person name="Heilman E."/>
            <person name="Heiman D."/>
            <person name="Howarth C."/>
            <person name="Mehta T."/>
            <person name="Neiman D."/>
            <person name="Pearson M."/>
            <person name="Roberts A."/>
            <person name="Saif S."/>
            <person name="Shea T."/>
            <person name="Shenoy N."/>
            <person name="Sisk P."/>
            <person name="Stolte C."/>
            <person name="Sykes S."/>
            <person name="White J."/>
            <person name="Yandava C."/>
            <person name="Haas B."/>
            <person name="Nusbaum C."/>
            <person name="Birren B."/>
        </authorList>
    </citation>
    <scope>NUCLEOTIDE SEQUENCE [LARGE SCALE GENOMIC DNA]</scope>
    <source>
        <strain evidence="1">ATCC 50818</strain>
    </source>
</reference>
<evidence type="ECO:0000313" key="1">
    <source>
        <dbReference type="EMBL" id="EGD82283.1"/>
    </source>
</evidence>
<sequence>MSSPQLPLYFQFSPEPQEVVDRYTIPLHVSMKDCFEPNHGFWRGGSLPELEAELARTVSRWQKDFRDKKFDSSKPIVIAACCHGLSTDSFRGYPLSKLWGMAPQYLLWSPNSLWNGRNSFSGLKKHLQPLIKDDFKIIVVFAQCFGGTFAQKFRSDLGAELPANVHVIGLSQGPTHRLRANDCTLVTVAHQCQHIELSTWFTHFAEQEGSAFERADASLLLTNTQATGLPDFVPVNLIQEEDKDMTLAQESAIQPVQ</sequence>
<protein>
    <submittedName>
        <fullName evidence="1">Uncharacterized protein</fullName>
    </submittedName>
</protein>
<evidence type="ECO:0000313" key="2">
    <source>
        <dbReference type="Proteomes" id="UP000007799"/>
    </source>
</evidence>
<gene>
    <name evidence="1" type="ORF">PTSG_11943</name>
</gene>
<keyword evidence="2" id="KW-1185">Reference proteome</keyword>
<proteinExistence type="predicted"/>
<accession>F2U3T9</accession>
<dbReference type="EMBL" id="GL832960">
    <property type="protein sequence ID" value="EGD82283.1"/>
    <property type="molecule type" value="Genomic_DNA"/>
</dbReference>
<dbReference type="Proteomes" id="UP000007799">
    <property type="component" value="Unassembled WGS sequence"/>
</dbReference>
<dbReference type="InParanoid" id="F2U3T9"/>
<name>F2U3T9_SALR5</name>